<name>A0ACC0QAB8_9HYPO</name>
<dbReference type="Proteomes" id="UP001065298">
    <property type="component" value="Chromosome 14"/>
</dbReference>
<organism evidence="1 2">
    <name type="scientific">Fusarium keratoplasticum</name>
    <dbReference type="NCBI Taxonomy" id="1328300"/>
    <lineage>
        <taxon>Eukaryota</taxon>
        <taxon>Fungi</taxon>
        <taxon>Dikarya</taxon>
        <taxon>Ascomycota</taxon>
        <taxon>Pezizomycotina</taxon>
        <taxon>Sordariomycetes</taxon>
        <taxon>Hypocreomycetidae</taxon>
        <taxon>Hypocreales</taxon>
        <taxon>Nectriaceae</taxon>
        <taxon>Fusarium</taxon>
        <taxon>Fusarium solani species complex</taxon>
    </lineage>
</organism>
<sequence>MEDNMRATIANDKYLSKQQPGHRVFYNIYRLHDYHSLIYAAMMCGQAAEALAAVSRMEATVTEELLNTKSPPMANWTESFLSVLIHVLIHFGMWEQLKKLPLPTDTVLYSVLTANTHYGKAIAWAATGNIEEAEKKRALIQQAAACLPESRLDFPNKVVDILKVAAAVLDGELQYWRGNYEDAFKSLRVVIELDDGLVYSEPWGWMLSTRHPYGAIESYVRSTRIIGIPGQSEVPYLSIATGFDRRPSNDILSIFFGPFDDIFAFSTQ</sequence>
<dbReference type="EMBL" id="CM046516">
    <property type="protein sequence ID" value="KAI8648556.1"/>
    <property type="molecule type" value="Genomic_DNA"/>
</dbReference>
<gene>
    <name evidence="1" type="ORF">NCS57_01466800</name>
</gene>
<evidence type="ECO:0000313" key="1">
    <source>
        <dbReference type="EMBL" id="KAI8648556.1"/>
    </source>
</evidence>
<keyword evidence="2" id="KW-1185">Reference proteome</keyword>
<comment type="caution">
    <text evidence="1">The sequence shown here is derived from an EMBL/GenBank/DDBJ whole genome shotgun (WGS) entry which is preliminary data.</text>
</comment>
<reference evidence="1" key="1">
    <citation type="submission" date="2022-06" db="EMBL/GenBank/DDBJ databases">
        <title>Fusarium solani species complex genomes reveal bases of compartmentalisation and animal pathogenesis.</title>
        <authorList>
            <person name="Tsai I.J."/>
        </authorList>
    </citation>
    <scope>NUCLEOTIDE SEQUENCE</scope>
    <source>
        <strain evidence="1">Fu6.1</strain>
    </source>
</reference>
<proteinExistence type="predicted"/>
<protein>
    <submittedName>
        <fullName evidence="1">TPR domain-containing protein</fullName>
    </submittedName>
</protein>
<evidence type="ECO:0000313" key="2">
    <source>
        <dbReference type="Proteomes" id="UP001065298"/>
    </source>
</evidence>
<accession>A0ACC0QAB8</accession>